<dbReference type="Proteomes" id="UP000676336">
    <property type="component" value="Unassembled WGS sequence"/>
</dbReference>
<dbReference type="EMBL" id="CAJOBI010141359">
    <property type="protein sequence ID" value="CAF4769422.1"/>
    <property type="molecule type" value="Genomic_DNA"/>
</dbReference>
<gene>
    <name evidence="1" type="ORF">SMN809_LOCUS45876</name>
</gene>
<evidence type="ECO:0000313" key="2">
    <source>
        <dbReference type="Proteomes" id="UP000676336"/>
    </source>
</evidence>
<organism evidence="1 2">
    <name type="scientific">Rotaria magnacalcarata</name>
    <dbReference type="NCBI Taxonomy" id="392030"/>
    <lineage>
        <taxon>Eukaryota</taxon>
        <taxon>Metazoa</taxon>
        <taxon>Spiralia</taxon>
        <taxon>Gnathifera</taxon>
        <taxon>Rotifera</taxon>
        <taxon>Eurotatoria</taxon>
        <taxon>Bdelloidea</taxon>
        <taxon>Philodinida</taxon>
        <taxon>Philodinidae</taxon>
        <taxon>Rotaria</taxon>
    </lineage>
</organism>
<accession>A0A8S3AZU0</accession>
<feature type="non-terminal residue" evidence="1">
    <location>
        <position position="1"/>
    </location>
</feature>
<name>A0A8S3AZU0_9BILA</name>
<dbReference type="AlphaFoldDB" id="A0A8S3AZU0"/>
<comment type="caution">
    <text evidence="1">The sequence shown here is derived from an EMBL/GenBank/DDBJ whole genome shotgun (WGS) entry which is preliminary data.</text>
</comment>
<reference evidence="1" key="1">
    <citation type="submission" date="2021-02" db="EMBL/GenBank/DDBJ databases">
        <authorList>
            <person name="Nowell W R."/>
        </authorList>
    </citation>
    <scope>NUCLEOTIDE SEQUENCE</scope>
</reference>
<proteinExistence type="predicted"/>
<sequence length="44" mass="4696">CFAGVLTLLPFDKSSTSLDTVSNVFIGLVMVTLDLHVDGPRFGL</sequence>
<evidence type="ECO:0000313" key="1">
    <source>
        <dbReference type="EMBL" id="CAF4769422.1"/>
    </source>
</evidence>
<protein>
    <submittedName>
        <fullName evidence="1">Uncharacterized protein</fullName>
    </submittedName>
</protein>